<reference evidence="2" key="1">
    <citation type="journal article" date="2020" name="Nat. Commun.">
        <title>Large-scale genome sequencing of mycorrhizal fungi provides insights into the early evolution of symbiotic traits.</title>
        <authorList>
            <person name="Miyauchi S."/>
            <person name="Kiss E."/>
            <person name="Kuo A."/>
            <person name="Drula E."/>
            <person name="Kohler A."/>
            <person name="Sanchez-Garcia M."/>
            <person name="Morin E."/>
            <person name="Andreopoulos B."/>
            <person name="Barry K.W."/>
            <person name="Bonito G."/>
            <person name="Buee M."/>
            <person name="Carver A."/>
            <person name="Chen C."/>
            <person name="Cichocki N."/>
            <person name="Clum A."/>
            <person name="Culley D."/>
            <person name="Crous P.W."/>
            <person name="Fauchery L."/>
            <person name="Girlanda M."/>
            <person name="Hayes R.D."/>
            <person name="Keri Z."/>
            <person name="LaButti K."/>
            <person name="Lipzen A."/>
            <person name="Lombard V."/>
            <person name="Magnuson J."/>
            <person name="Maillard F."/>
            <person name="Murat C."/>
            <person name="Nolan M."/>
            <person name="Ohm R.A."/>
            <person name="Pangilinan J."/>
            <person name="Pereira M.F."/>
            <person name="Perotto S."/>
            <person name="Peter M."/>
            <person name="Pfister S."/>
            <person name="Riley R."/>
            <person name="Sitrit Y."/>
            <person name="Stielow J.B."/>
            <person name="Szollosi G."/>
            <person name="Zifcakova L."/>
            <person name="Stursova M."/>
            <person name="Spatafora J.W."/>
            <person name="Tedersoo L."/>
            <person name="Vaario L.M."/>
            <person name="Yamada A."/>
            <person name="Yan M."/>
            <person name="Wang P."/>
            <person name="Xu J."/>
            <person name="Bruns T."/>
            <person name="Baldrian P."/>
            <person name="Vilgalys R."/>
            <person name="Dunand C."/>
            <person name="Henrissat B."/>
            <person name="Grigoriev I.V."/>
            <person name="Hibbett D."/>
            <person name="Nagy L.G."/>
            <person name="Martin F.M."/>
        </authorList>
    </citation>
    <scope>NUCLEOTIDE SEQUENCE</scope>
    <source>
        <strain evidence="2">UP504</strain>
    </source>
</reference>
<keyword evidence="1" id="KW-1133">Transmembrane helix</keyword>
<evidence type="ECO:0000313" key="2">
    <source>
        <dbReference type="EMBL" id="KAF9513188.1"/>
    </source>
</evidence>
<dbReference type="OrthoDB" id="2140105at2759"/>
<organism evidence="2 3">
    <name type="scientific">Hydnum rufescens UP504</name>
    <dbReference type="NCBI Taxonomy" id="1448309"/>
    <lineage>
        <taxon>Eukaryota</taxon>
        <taxon>Fungi</taxon>
        <taxon>Dikarya</taxon>
        <taxon>Basidiomycota</taxon>
        <taxon>Agaricomycotina</taxon>
        <taxon>Agaricomycetes</taxon>
        <taxon>Cantharellales</taxon>
        <taxon>Hydnaceae</taxon>
        <taxon>Hydnum</taxon>
    </lineage>
</organism>
<name>A0A9P6DW00_9AGAM</name>
<dbReference type="AlphaFoldDB" id="A0A9P6DW00"/>
<evidence type="ECO:0000313" key="3">
    <source>
        <dbReference type="Proteomes" id="UP000886523"/>
    </source>
</evidence>
<dbReference type="EMBL" id="MU128976">
    <property type="protein sequence ID" value="KAF9513188.1"/>
    <property type="molecule type" value="Genomic_DNA"/>
</dbReference>
<keyword evidence="1" id="KW-0812">Transmembrane</keyword>
<sequence length="138" mass="15563">MSILLMLSSDSTMLDCPGWTGFLLAQTKPIPYAPVSFGYSMIGLCLCFKVPSIHSRAGGFFVFCLYNFMALGFSTKAMVTLLTPKYMTYFLVPLDQSRSKNEADVHLKVTPLDEKHPGHDYDPPAPKYRGYEMFDVER</sequence>
<accession>A0A9P6DW00</accession>
<proteinExistence type="predicted"/>
<protein>
    <submittedName>
        <fullName evidence="2">Uncharacterized protein</fullName>
    </submittedName>
</protein>
<keyword evidence="1" id="KW-0472">Membrane</keyword>
<feature type="transmembrane region" description="Helical" evidence="1">
    <location>
        <begin position="60"/>
        <end position="82"/>
    </location>
</feature>
<comment type="caution">
    <text evidence="2">The sequence shown here is derived from an EMBL/GenBank/DDBJ whole genome shotgun (WGS) entry which is preliminary data.</text>
</comment>
<gene>
    <name evidence="2" type="ORF">BS47DRAFT_1393557</name>
</gene>
<keyword evidence="3" id="KW-1185">Reference proteome</keyword>
<feature type="transmembrane region" description="Helical" evidence="1">
    <location>
        <begin position="30"/>
        <end position="48"/>
    </location>
</feature>
<dbReference type="Proteomes" id="UP000886523">
    <property type="component" value="Unassembled WGS sequence"/>
</dbReference>
<evidence type="ECO:0000256" key="1">
    <source>
        <dbReference type="SAM" id="Phobius"/>
    </source>
</evidence>